<feature type="transmembrane region" description="Helical" evidence="7">
    <location>
        <begin position="456"/>
        <end position="477"/>
    </location>
</feature>
<evidence type="ECO:0000256" key="3">
    <source>
        <dbReference type="ARBA" id="ARBA00022692"/>
    </source>
</evidence>
<dbReference type="AlphaFoldDB" id="Q5KIM5"/>
<organism evidence="9 10">
    <name type="scientific">Cryptococcus deneoformans (strain JEC21 / ATCC MYA-565)</name>
    <name type="common">Cryptococcus neoformans var. neoformans serotype D</name>
    <dbReference type="NCBI Taxonomy" id="214684"/>
    <lineage>
        <taxon>Eukaryota</taxon>
        <taxon>Fungi</taxon>
        <taxon>Dikarya</taxon>
        <taxon>Basidiomycota</taxon>
        <taxon>Agaricomycotina</taxon>
        <taxon>Tremellomycetes</taxon>
        <taxon>Tremellales</taxon>
        <taxon>Cryptococcaceae</taxon>
        <taxon>Cryptococcus</taxon>
        <taxon>Cryptococcus neoformans species complex</taxon>
    </lineage>
</organism>
<dbReference type="PANTHER" id="PTHR43341">
    <property type="entry name" value="AMINO ACID PERMEASE"/>
    <property type="match status" value="1"/>
</dbReference>
<keyword evidence="5 7" id="KW-1133">Transmembrane helix</keyword>
<accession>Q5KIM5</accession>
<dbReference type="RefSeq" id="XP_570468.1">
    <property type="nucleotide sequence ID" value="XM_570468.1"/>
</dbReference>
<dbReference type="InterPro" id="IPR004840">
    <property type="entry name" value="Amino_acid_permease_CS"/>
</dbReference>
<accession>Q55TR0</accession>
<dbReference type="HOGENOM" id="CLU_007946_12_1_1"/>
<dbReference type="InterPro" id="IPR050524">
    <property type="entry name" value="APC_YAT"/>
</dbReference>
<keyword evidence="6 7" id="KW-0472">Membrane</keyword>
<feature type="transmembrane region" description="Helical" evidence="7">
    <location>
        <begin position="159"/>
        <end position="179"/>
    </location>
</feature>
<name>Q5KIM5_CRYD1</name>
<feature type="transmembrane region" description="Helical" evidence="7">
    <location>
        <begin position="407"/>
        <end position="428"/>
    </location>
</feature>
<reference evidence="9 10" key="1">
    <citation type="journal article" date="2005" name="Science">
        <title>The genome of the basidiomycetous yeast and human pathogen Cryptococcus neoformans.</title>
        <authorList>
            <person name="Loftus B.J."/>
            <person name="Fung E."/>
            <person name="Roncaglia P."/>
            <person name="Rowley D."/>
            <person name="Amedeo P."/>
            <person name="Bruno D."/>
            <person name="Vamathevan J."/>
            <person name="Miranda M."/>
            <person name="Anderson I.J."/>
            <person name="Fraser J.A."/>
            <person name="Allen J.E."/>
            <person name="Bosdet I.E."/>
            <person name="Brent M.R."/>
            <person name="Chiu R."/>
            <person name="Doering T.L."/>
            <person name="Donlin M.J."/>
            <person name="D'Souza C.A."/>
            <person name="Fox D.S."/>
            <person name="Grinberg V."/>
            <person name="Fu J."/>
            <person name="Fukushima M."/>
            <person name="Haas B.J."/>
            <person name="Huang J.C."/>
            <person name="Janbon G."/>
            <person name="Jones S.J."/>
            <person name="Koo H.L."/>
            <person name="Krzywinski M.I."/>
            <person name="Kwon-Chung J.K."/>
            <person name="Lengeler K.B."/>
            <person name="Maiti R."/>
            <person name="Marra M.A."/>
            <person name="Marra R.E."/>
            <person name="Mathewson C.A."/>
            <person name="Mitchell T.G."/>
            <person name="Pertea M."/>
            <person name="Riggs F.R."/>
            <person name="Salzberg S.L."/>
            <person name="Schein J.E."/>
            <person name="Shvartsbeyn A."/>
            <person name="Shin H."/>
            <person name="Shumway M."/>
            <person name="Specht C.A."/>
            <person name="Suh B.B."/>
            <person name="Tenney A."/>
            <person name="Utterback T.R."/>
            <person name="Wickes B.L."/>
            <person name="Wortman J.R."/>
            <person name="Wye N.H."/>
            <person name="Kronstad J.W."/>
            <person name="Lodge J.K."/>
            <person name="Heitman J."/>
            <person name="Davis R.W."/>
            <person name="Fraser C.M."/>
            <person name="Hyman R.W."/>
        </authorList>
    </citation>
    <scope>NUCLEOTIDE SEQUENCE [LARGE SCALE GENOMIC DNA]</scope>
    <source>
        <strain evidence="10">JEC21 / ATCC MYA-565</strain>
    </source>
</reference>
<dbReference type="FunCoup" id="Q5KIM5">
    <property type="interactions" value="206"/>
</dbReference>
<dbReference type="PROSITE" id="PS00218">
    <property type="entry name" value="AMINO_ACID_PERMEASE_1"/>
    <property type="match status" value="1"/>
</dbReference>
<dbReference type="PANTHER" id="PTHR43341:SF20">
    <property type="entry name" value="AAT FAMILY AMINO ACID TRANSPORTER"/>
    <property type="match status" value="1"/>
</dbReference>
<protein>
    <submittedName>
        <fullName evidence="9">Amino acid transporter, putative</fullName>
    </submittedName>
</protein>
<feature type="transmembrane region" description="Helical" evidence="7">
    <location>
        <begin position="240"/>
        <end position="260"/>
    </location>
</feature>
<feature type="transmembrane region" description="Helical" evidence="7">
    <location>
        <begin position="377"/>
        <end position="395"/>
    </location>
</feature>
<dbReference type="OrthoDB" id="10062876at2759"/>
<keyword evidence="3 7" id="KW-0812">Transmembrane</keyword>
<feature type="transmembrane region" description="Helical" evidence="7">
    <location>
        <begin position="78"/>
        <end position="98"/>
    </location>
</feature>
<dbReference type="InterPro" id="IPR004841">
    <property type="entry name" value="AA-permease/SLC12A_dom"/>
</dbReference>
<keyword evidence="10" id="KW-1185">Reference proteome</keyword>
<feature type="transmembrane region" description="Helical" evidence="7">
    <location>
        <begin position="489"/>
        <end position="506"/>
    </location>
</feature>
<dbReference type="PIRSF" id="PIRSF006060">
    <property type="entry name" value="AA_transporter"/>
    <property type="match status" value="1"/>
</dbReference>
<dbReference type="VEuPathDB" id="FungiDB:CND02430"/>
<feature type="transmembrane region" description="Helical" evidence="7">
    <location>
        <begin position="191"/>
        <end position="209"/>
    </location>
</feature>
<evidence type="ECO:0000259" key="8">
    <source>
        <dbReference type="Pfam" id="PF00324"/>
    </source>
</evidence>
<feature type="transmembrane region" description="Helical" evidence="7">
    <location>
        <begin position="280"/>
        <end position="299"/>
    </location>
</feature>
<evidence type="ECO:0000313" key="9">
    <source>
        <dbReference type="EMBL" id="AAW43161.1"/>
    </source>
</evidence>
<dbReference type="Proteomes" id="UP000002149">
    <property type="component" value="Chromosome 4"/>
</dbReference>
<dbReference type="eggNOG" id="KOG1286">
    <property type="taxonomic scope" value="Eukaryota"/>
</dbReference>
<feature type="domain" description="Amino acid permease/ SLC12A" evidence="8">
    <location>
        <begin position="50"/>
        <end position="512"/>
    </location>
</feature>
<sequence>MSVHLEYDDKKDAAYDYTQQVAPADAVPSSSDVEDVEVKSGLKRNLKSRHMAMISLGGVIGTGLFLGTGSALANGGPLGLFLGYATMGSICYCVMICLGEMISFLPIPGGHIKLAERFVDPALAFTMGWNYWYNWVIILPAELSAAAVLINLWNDTINNALWISICLVVVVAINFLGFFGECEFWFASIKILTIVGLIILGIIITAGGGPDHTSIGFQYWRNPGPFVQYEGISGSLGRFLGYWAVLTQAAFSYIGTEIVAIAAGEAKNPRRNLPRAIKRVYIRILVFYLGGTFIIGLLVPSNDEGLALNSGNALASPFVIAIRRAGIPVLPSIINACLLTSAWSAASSDLYTSSRALYGLSITRQAPKIFSRTTRRGLPWVSISFCALFAALSYMSLQSTAGEVFGYFSNLTAAAGLMTWWGICFIYIRFEKGLRVQGIARSSLPYSSRLNYRASAAWYGIIMITIILFFSAWSVFLKDNWSTSTFVTNYLPLWLFPILWVGYKYIKKTHFVRASEMDFVSGLQAIEAECHDETPPSTILGKFWDFLM</sequence>
<feature type="transmembrane region" description="Helical" evidence="7">
    <location>
        <begin position="132"/>
        <end position="153"/>
    </location>
</feature>
<dbReference type="Gene3D" id="1.20.1740.10">
    <property type="entry name" value="Amino acid/polyamine transporter I"/>
    <property type="match status" value="1"/>
</dbReference>
<proteinExistence type="predicted"/>
<comment type="subcellular location">
    <subcellularLocation>
        <location evidence="1">Membrane</location>
        <topology evidence="1">Multi-pass membrane protein</topology>
    </subcellularLocation>
</comment>
<dbReference type="KEGG" id="cne:CND02430"/>
<gene>
    <name evidence="9" type="ordered locus">CND02430</name>
</gene>
<dbReference type="FunFam" id="1.20.1740.10:FF:000006">
    <property type="entry name" value="General amino acid permease"/>
    <property type="match status" value="1"/>
</dbReference>
<evidence type="ECO:0000256" key="7">
    <source>
        <dbReference type="SAM" id="Phobius"/>
    </source>
</evidence>
<feature type="transmembrane region" description="Helical" evidence="7">
    <location>
        <begin position="52"/>
        <end position="72"/>
    </location>
</feature>
<dbReference type="Pfam" id="PF00324">
    <property type="entry name" value="AA_permease"/>
    <property type="match status" value="1"/>
</dbReference>
<dbReference type="EMBL" id="AE017344">
    <property type="protein sequence ID" value="AAW43161.1"/>
    <property type="molecule type" value="Genomic_DNA"/>
</dbReference>
<dbReference type="GO" id="GO:0016020">
    <property type="term" value="C:membrane"/>
    <property type="evidence" value="ECO:0000318"/>
    <property type="project" value="GO_Central"/>
</dbReference>
<keyword evidence="4" id="KW-0029">Amino-acid transport</keyword>
<evidence type="ECO:0000256" key="5">
    <source>
        <dbReference type="ARBA" id="ARBA00022989"/>
    </source>
</evidence>
<evidence type="ECO:0000256" key="6">
    <source>
        <dbReference type="ARBA" id="ARBA00023136"/>
    </source>
</evidence>
<dbReference type="GeneID" id="3256864"/>
<dbReference type="OMA" id="QMVIFAY"/>
<evidence type="ECO:0000313" key="10">
    <source>
        <dbReference type="Proteomes" id="UP000002149"/>
    </source>
</evidence>
<dbReference type="InParanoid" id="Q5KIM5"/>
<dbReference type="PaxDb" id="214684-Q5KIM5"/>
<dbReference type="GO" id="GO:0015171">
    <property type="term" value="F:amino acid transmembrane transporter activity"/>
    <property type="evidence" value="ECO:0000318"/>
    <property type="project" value="GO_Central"/>
</dbReference>
<keyword evidence="2" id="KW-0813">Transport</keyword>
<evidence type="ECO:0000256" key="1">
    <source>
        <dbReference type="ARBA" id="ARBA00004141"/>
    </source>
</evidence>
<evidence type="ECO:0000256" key="4">
    <source>
        <dbReference type="ARBA" id="ARBA00022970"/>
    </source>
</evidence>
<evidence type="ECO:0000256" key="2">
    <source>
        <dbReference type="ARBA" id="ARBA00022448"/>
    </source>
</evidence>
<dbReference type="GO" id="GO:0003333">
    <property type="term" value="P:amino acid transmembrane transport"/>
    <property type="evidence" value="ECO:0000318"/>
    <property type="project" value="GO_Central"/>
</dbReference>